<evidence type="ECO:0000313" key="2">
    <source>
        <dbReference type="Proteomes" id="UP001359485"/>
    </source>
</evidence>
<comment type="caution">
    <text evidence="1">The sequence shown here is derived from an EMBL/GenBank/DDBJ whole genome shotgun (WGS) entry which is preliminary data.</text>
</comment>
<evidence type="ECO:0000313" key="1">
    <source>
        <dbReference type="EMBL" id="KAK6640869.1"/>
    </source>
</evidence>
<accession>A0ABR1BFR3</accession>
<dbReference type="Proteomes" id="UP001359485">
    <property type="component" value="Unassembled WGS sequence"/>
</dbReference>
<sequence>MFVSSHAQVSADYDFMGKKWATYALYNLSDETVRDLKLSRSPRGLRRLHTALDQGRPISHRQTSQNFFLSRYSLIASQSTWDHNHIRSFHSGTVNDANVSGCLQFPFRRLTRFIRERRYTGDNTMGNEKSFVTKLSEIRAISWKQKIRFRSMKKRIAFGPPRINCVLGRRCGCTFPFLHCRTPLSLHANFQMSTSNGRVWKVVCCVPKNCIRGPKRYGGVLKVWYLPRDVTVALQIVPSRSVLSIEVEYRTIGFCLLPSLVSDVRDTEGHRAVDRLETVALKCSTSAVKKILTEDMDKSVLDSLVEEYE</sequence>
<proteinExistence type="predicted"/>
<dbReference type="EMBL" id="JAWJWF010000001">
    <property type="protein sequence ID" value="KAK6640869.1"/>
    <property type="molecule type" value="Genomic_DNA"/>
</dbReference>
<keyword evidence="2" id="KW-1185">Reference proteome</keyword>
<gene>
    <name evidence="1" type="ORF">RUM44_012567</name>
</gene>
<name>A0ABR1BFR3_POLSC</name>
<protein>
    <submittedName>
        <fullName evidence="1">Uncharacterized protein</fullName>
    </submittedName>
</protein>
<reference evidence="1 2" key="1">
    <citation type="submission" date="2023-09" db="EMBL/GenBank/DDBJ databases">
        <title>Genomes of two closely related lineages of the louse Polyplax serrata with different host specificities.</title>
        <authorList>
            <person name="Martinu J."/>
            <person name="Tarabai H."/>
            <person name="Stefka J."/>
            <person name="Hypsa V."/>
        </authorList>
    </citation>
    <scope>NUCLEOTIDE SEQUENCE [LARGE SCALE GENOMIC DNA]</scope>
    <source>
        <strain evidence="1">98ZLc_SE</strain>
    </source>
</reference>
<organism evidence="1 2">
    <name type="scientific">Polyplax serrata</name>
    <name type="common">Common mouse louse</name>
    <dbReference type="NCBI Taxonomy" id="468196"/>
    <lineage>
        <taxon>Eukaryota</taxon>
        <taxon>Metazoa</taxon>
        <taxon>Ecdysozoa</taxon>
        <taxon>Arthropoda</taxon>
        <taxon>Hexapoda</taxon>
        <taxon>Insecta</taxon>
        <taxon>Pterygota</taxon>
        <taxon>Neoptera</taxon>
        <taxon>Paraneoptera</taxon>
        <taxon>Psocodea</taxon>
        <taxon>Troctomorpha</taxon>
        <taxon>Phthiraptera</taxon>
        <taxon>Anoplura</taxon>
        <taxon>Polyplacidae</taxon>
        <taxon>Polyplax</taxon>
    </lineage>
</organism>